<keyword evidence="1" id="KW-0812">Transmembrane</keyword>
<feature type="transmembrane region" description="Helical" evidence="1">
    <location>
        <begin position="152"/>
        <end position="173"/>
    </location>
</feature>
<name>A0A6L9Y3P9_9BURK</name>
<sequence length="577" mass="66305">MTFAERKTPARLASPAARKLPRKILFWVMIAYIIAGLYGRDPWKTDDLVGIATMMSALEENHWLSTYIGVLPYPELGPLTHIIGGVFIYLFSPLFEFFVSPAQAHILAARLPNFFYFFSMLWGVWYGTYLLARRPEAQPLHLPFGGEPNPRDYGRMIADVALLFLLASVGIVIRLHETSYFPLLMAIYGVAFYGFVRFLDHPTQGSLVLGTMLVAAFMTRGVVGVTPLLLVSLSLFITRIYNLRLKVFLFISLLLATLLSVVWLASTYNIDPEWVVNWWDYQRQLFSLSHWLETPKNLRDLSWFLWPCWPFALLALWNWRQWFDTPHIFIPTSFVIANLLVIFTTARAFEPEYAPLTIAFAILAALAIPTLKRSLINLLDWYSIMVVSFALIAIWVGWVALHFGIPQQIHHNIMRLIPGFDTRILWINVIAGIIICIFWYRLVAWRIKSNPKAMWRGLTLAAAGTTITWFLLSALWLPAINYNRSYRTVGESFAQLKLPTQTCIRGENLGEGQRAAFYLFGNVHFSQDEACRYMLLQTNKESLLNSSFKNPSIIWQGQRDSERHGETFLLIDLKTQK</sequence>
<gene>
    <name evidence="2" type="ORF">F9B74_01800</name>
</gene>
<evidence type="ECO:0008006" key="4">
    <source>
        <dbReference type="Google" id="ProtNLM"/>
    </source>
</evidence>
<feature type="transmembrane region" description="Helical" evidence="1">
    <location>
        <begin position="211"/>
        <end position="235"/>
    </location>
</feature>
<feature type="transmembrane region" description="Helical" evidence="1">
    <location>
        <begin position="247"/>
        <end position="266"/>
    </location>
</feature>
<feature type="transmembrane region" description="Helical" evidence="1">
    <location>
        <begin position="353"/>
        <end position="371"/>
    </location>
</feature>
<feature type="transmembrane region" description="Helical" evidence="1">
    <location>
        <begin position="111"/>
        <end position="132"/>
    </location>
</feature>
<proteinExistence type="predicted"/>
<keyword evidence="1" id="KW-0472">Membrane</keyword>
<dbReference type="EMBL" id="JAAGYR010000002">
    <property type="protein sequence ID" value="NEN75060.1"/>
    <property type="molecule type" value="Genomic_DNA"/>
</dbReference>
<dbReference type="Proteomes" id="UP000477651">
    <property type="component" value="Unassembled WGS sequence"/>
</dbReference>
<dbReference type="RefSeq" id="WP_163763810.1">
    <property type="nucleotide sequence ID" value="NZ_JAAGYR010000002.1"/>
</dbReference>
<feature type="transmembrane region" description="Helical" evidence="1">
    <location>
        <begin position="383"/>
        <end position="405"/>
    </location>
</feature>
<dbReference type="AlphaFoldDB" id="A0A6L9Y3P9"/>
<feature type="transmembrane region" description="Helical" evidence="1">
    <location>
        <begin position="425"/>
        <end position="443"/>
    </location>
</feature>
<accession>A0A6L9Y3P9</accession>
<organism evidence="2 3">
    <name type="scientific">Pelistega ratti</name>
    <dbReference type="NCBI Taxonomy" id="2652177"/>
    <lineage>
        <taxon>Bacteria</taxon>
        <taxon>Pseudomonadati</taxon>
        <taxon>Pseudomonadota</taxon>
        <taxon>Betaproteobacteria</taxon>
        <taxon>Burkholderiales</taxon>
        <taxon>Alcaligenaceae</taxon>
        <taxon>Pelistega</taxon>
    </lineage>
</organism>
<evidence type="ECO:0000256" key="1">
    <source>
        <dbReference type="SAM" id="Phobius"/>
    </source>
</evidence>
<feature type="transmembrane region" description="Helical" evidence="1">
    <location>
        <begin position="20"/>
        <end position="39"/>
    </location>
</feature>
<keyword evidence="1" id="KW-1133">Transmembrane helix</keyword>
<protein>
    <recommendedName>
        <fullName evidence="4">4-amino-4-deoxy-L-arabinose transferase-like glycosyltransferase</fullName>
    </recommendedName>
</protein>
<evidence type="ECO:0000313" key="2">
    <source>
        <dbReference type="EMBL" id="NEN75060.1"/>
    </source>
</evidence>
<feature type="transmembrane region" description="Helical" evidence="1">
    <location>
        <begin position="455"/>
        <end position="477"/>
    </location>
</feature>
<keyword evidence="3" id="KW-1185">Reference proteome</keyword>
<feature type="transmembrane region" description="Helical" evidence="1">
    <location>
        <begin position="328"/>
        <end position="347"/>
    </location>
</feature>
<feature type="transmembrane region" description="Helical" evidence="1">
    <location>
        <begin position="79"/>
        <end position="99"/>
    </location>
</feature>
<reference evidence="2 3" key="1">
    <citation type="submission" date="2020-02" db="EMBL/GenBank/DDBJ databases">
        <title>Pelistega sp. NLN82 were isolated from wild rodents of the Hainan Island.</title>
        <authorList>
            <person name="Niu N."/>
            <person name="Zhou J."/>
        </authorList>
    </citation>
    <scope>NUCLEOTIDE SEQUENCE [LARGE SCALE GENOMIC DNA]</scope>
    <source>
        <strain evidence="2 3">NLN82</strain>
    </source>
</reference>
<evidence type="ECO:0000313" key="3">
    <source>
        <dbReference type="Proteomes" id="UP000477651"/>
    </source>
</evidence>
<comment type="caution">
    <text evidence="2">The sequence shown here is derived from an EMBL/GenBank/DDBJ whole genome shotgun (WGS) entry which is preliminary data.</text>
</comment>
<feature type="transmembrane region" description="Helical" evidence="1">
    <location>
        <begin position="180"/>
        <end position="199"/>
    </location>
</feature>